<dbReference type="GO" id="GO:0005886">
    <property type="term" value="C:plasma membrane"/>
    <property type="evidence" value="ECO:0007669"/>
    <property type="project" value="UniProtKB-SubCell"/>
</dbReference>
<dbReference type="GO" id="GO:0140359">
    <property type="term" value="F:ABC-type transporter activity"/>
    <property type="evidence" value="ECO:0007669"/>
    <property type="project" value="InterPro"/>
</dbReference>
<dbReference type="eggNOG" id="COG4988">
    <property type="taxonomic scope" value="Bacteria"/>
</dbReference>
<dbReference type="HOGENOM" id="CLU_000604_84_9_11"/>
<keyword evidence="12" id="KW-1185">Reference proteome</keyword>
<feature type="transmembrane region" description="Helical" evidence="8">
    <location>
        <begin position="179"/>
        <end position="197"/>
    </location>
</feature>
<dbReference type="SUPFAM" id="SSF52540">
    <property type="entry name" value="P-loop containing nucleoside triphosphate hydrolases"/>
    <property type="match status" value="1"/>
</dbReference>
<name>A0LSG1_ACIC1</name>
<dbReference type="SUPFAM" id="SSF90123">
    <property type="entry name" value="ABC transporter transmembrane region"/>
    <property type="match status" value="1"/>
</dbReference>
<evidence type="ECO:0000256" key="1">
    <source>
        <dbReference type="ARBA" id="ARBA00004651"/>
    </source>
</evidence>
<dbReference type="OrthoDB" id="9806127at2"/>
<dbReference type="InterPro" id="IPR027417">
    <property type="entry name" value="P-loop_NTPase"/>
</dbReference>
<dbReference type="InterPro" id="IPR011527">
    <property type="entry name" value="ABC1_TM_dom"/>
</dbReference>
<dbReference type="InterPro" id="IPR039421">
    <property type="entry name" value="Type_1_exporter"/>
</dbReference>
<feature type="transmembrane region" description="Helical" evidence="8">
    <location>
        <begin position="40"/>
        <end position="62"/>
    </location>
</feature>
<feature type="transmembrane region" description="Helical" evidence="8">
    <location>
        <begin position="153"/>
        <end position="173"/>
    </location>
</feature>
<evidence type="ECO:0000256" key="6">
    <source>
        <dbReference type="ARBA" id="ARBA00023136"/>
    </source>
</evidence>
<sequence length="600" mass="63839">MQFSGAVPGPCQECDAVAARPRYPPTVRILLDLPAVRRGIVVAVITGVAVVAGMYLQALALAHLLDSFFTRRHTASASTWVLGLFAGIALRAGAGFSADQYANWVVVRAKEQLRTRFLTSAMHEAISQHTDPIRIAVLASRGLDGLDGYLGRYLPSLVSLVVTPPLLLGAVGWLDWPSLLIVFVPLLLFPVFGVLVGRSTTQLATRRWNITARFAAQVADTFNGLPVLRAFGLTAQRRNHLTALEQQLETATLASLRLAFLTALVLDTLAAVAVALVAVPLGLRLIYGHVSLVSALTVLVITPEILAPLRNASAQFHETAEAAQALDEIAAAFRGALGNTTDADLSNRLPNALPRSAAGGSPDPGNQTIRLSGIVVRGDRQRDRLRLEALTLRPGTVVVVVGPNGAGKSTLLQVVAGLRVPDAGHITVGDAVLSPAELTTWRRFIGYLPQPPAIIPGTVADNLRLARPDATDAELYDALVAAGAARMVERFPQALETRIGPGGRPLSAGERQRLGLARILLRRASLYLLDEPTEHLDHDSEDGILATLAHHLTGKTALIVTHRPALTQLAHVVVELPGTDGTVSLRFPLPSSASRTVDLP</sequence>
<dbReference type="FunCoup" id="A0LSG1">
    <property type="interactions" value="25"/>
</dbReference>
<feature type="region of interest" description="Disordered" evidence="7">
    <location>
        <begin position="347"/>
        <end position="366"/>
    </location>
</feature>
<dbReference type="STRING" id="351607.Acel_0598"/>
<dbReference type="PROSITE" id="PS50893">
    <property type="entry name" value="ABC_TRANSPORTER_2"/>
    <property type="match status" value="1"/>
</dbReference>
<keyword evidence="4" id="KW-0067">ATP-binding</keyword>
<evidence type="ECO:0000256" key="8">
    <source>
        <dbReference type="SAM" id="Phobius"/>
    </source>
</evidence>
<evidence type="ECO:0000256" key="3">
    <source>
        <dbReference type="ARBA" id="ARBA00022741"/>
    </source>
</evidence>
<dbReference type="GO" id="GO:0016887">
    <property type="term" value="F:ATP hydrolysis activity"/>
    <property type="evidence" value="ECO:0007669"/>
    <property type="project" value="InterPro"/>
</dbReference>
<evidence type="ECO:0000256" key="2">
    <source>
        <dbReference type="ARBA" id="ARBA00022692"/>
    </source>
</evidence>
<feature type="domain" description="ABC transporter" evidence="9">
    <location>
        <begin position="369"/>
        <end position="599"/>
    </location>
</feature>
<dbReference type="AlphaFoldDB" id="A0LSG1"/>
<accession>A0LSG1</accession>
<dbReference type="SMART" id="SM00382">
    <property type="entry name" value="AAA"/>
    <property type="match status" value="1"/>
</dbReference>
<dbReference type="InParanoid" id="A0LSG1"/>
<dbReference type="KEGG" id="ace:Acel_0598"/>
<dbReference type="InterPro" id="IPR003593">
    <property type="entry name" value="AAA+_ATPase"/>
</dbReference>
<dbReference type="EMBL" id="CP000481">
    <property type="protein sequence ID" value="ABK52371.1"/>
    <property type="molecule type" value="Genomic_DNA"/>
</dbReference>
<evidence type="ECO:0000256" key="5">
    <source>
        <dbReference type="ARBA" id="ARBA00022989"/>
    </source>
</evidence>
<dbReference type="Pfam" id="PF00005">
    <property type="entry name" value="ABC_tran"/>
    <property type="match status" value="1"/>
</dbReference>
<organism evidence="11 12">
    <name type="scientific">Acidothermus cellulolyticus (strain ATCC 43068 / DSM 8971 / 11B)</name>
    <dbReference type="NCBI Taxonomy" id="351607"/>
    <lineage>
        <taxon>Bacteria</taxon>
        <taxon>Bacillati</taxon>
        <taxon>Actinomycetota</taxon>
        <taxon>Actinomycetes</taxon>
        <taxon>Acidothermales</taxon>
        <taxon>Acidothermaceae</taxon>
        <taxon>Acidothermus</taxon>
    </lineage>
</organism>
<keyword evidence="3" id="KW-0547">Nucleotide-binding</keyword>
<evidence type="ECO:0000256" key="4">
    <source>
        <dbReference type="ARBA" id="ARBA00022840"/>
    </source>
</evidence>
<evidence type="ECO:0000259" key="10">
    <source>
        <dbReference type="PROSITE" id="PS50929"/>
    </source>
</evidence>
<keyword evidence="5 8" id="KW-1133">Transmembrane helix</keyword>
<dbReference type="InterPro" id="IPR017871">
    <property type="entry name" value="ABC_transporter-like_CS"/>
</dbReference>
<dbReference type="InterPro" id="IPR014216">
    <property type="entry name" value="ABC_transptr_CydD"/>
</dbReference>
<dbReference type="NCBIfam" id="TIGR02857">
    <property type="entry name" value="CydD"/>
    <property type="match status" value="1"/>
</dbReference>
<dbReference type="InterPro" id="IPR036640">
    <property type="entry name" value="ABC1_TM_sf"/>
</dbReference>
<dbReference type="GO" id="GO:0042883">
    <property type="term" value="P:cysteine transport"/>
    <property type="evidence" value="ECO:0007669"/>
    <property type="project" value="InterPro"/>
</dbReference>
<feature type="domain" description="ABC transmembrane type-1" evidence="10">
    <location>
        <begin position="41"/>
        <end position="321"/>
    </location>
</feature>
<comment type="subcellular location">
    <subcellularLocation>
        <location evidence="1">Cell membrane</location>
        <topology evidence="1">Multi-pass membrane protein</topology>
    </subcellularLocation>
</comment>
<dbReference type="CDD" id="cd18584">
    <property type="entry name" value="ABC_6TM_AarD_CydD"/>
    <property type="match status" value="1"/>
</dbReference>
<proteinExistence type="predicted"/>
<keyword evidence="6 8" id="KW-0472">Membrane</keyword>
<evidence type="ECO:0000256" key="7">
    <source>
        <dbReference type="SAM" id="MobiDB-lite"/>
    </source>
</evidence>
<dbReference type="PROSITE" id="PS00211">
    <property type="entry name" value="ABC_TRANSPORTER_1"/>
    <property type="match status" value="1"/>
</dbReference>
<dbReference type="PROSITE" id="PS50929">
    <property type="entry name" value="ABC_TM1F"/>
    <property type="match status" value="1"/>
</dbReference>
<dbReference type="PANTHER" id="PTHR24221:SF590">
    <property type="entry name" value="COMPONENT LINKED WITH THE ASSEMBLY OF CYTOCHROME' TRANSPORT TRANSMEMBRANE ATP-BINDING PROTEIN ABC TRANSPORTER CYDD-RELATED"/>
    <property type="match status" value="1"/>
</dbReference>
<gene>
    <name evidence="11" type="ordered locus">Acel_0598</name>
</gene>
<dbReference type="Proteomes" id="UP000008221">
    <property type="component" value="Chromosome"/>
</dbReference>
<dbReference type="PANTHER" id="PTHR24221">
    <property type="entry name" value="ATP-BINDING CASSETTE SUB-FAMILY B"/>
    <property type="match status" value="1"/>
</dbReference>
<dbReference type="InterPro" id="IPR003439">
    <property type="entry name" value="ABC_transporter-like_ATP-bd"/>
</dbReference>
<protein>
    <submittedName>
        <fullName evidence="11">ABC transporter related protein</fullName>
    </submittedName>
</protein>
<keyword evidence="2 8" id="KW-0812">Transmembrane</keyword>
<evidence type="ECO:0000259" key="9">
    <source>
        <dbReference type="PROSITE" id="PS50893"/>
    </source>
</evidence>
<dbReference type="Gene3D" id="3.40.50.300">
    <property type="entry name" value="P-loop containing nucleotide triphosphate hydrolases"/>
    <property type="match status" value="1"/>
</dbReference>
<dbReference type="Pfam" id="PF00664">
    <property type="entry name" value="ABC_membrane"/>
    <property type="match status" value="1"/>
</dbReference>
<reference evidence="11 12" key="1">
    <citation type="journal article" date="2009" name="Genome Res.">
        <title>Complete genome of the cellulolytic thermophile Acidothermus cellulolyticus 11B provides insights into its ecophysiological and evolutionary adaptations.</title>
        <authorList>
            <person name="Barabote R.D."/>
            <person name="Xie G."/>
            <person name="Leu D.H."/>
            <person name="Normand P."/>
            <person name="Necsulea A."/>
            <person name="Daubin V."/>
            <person name="Medigue C."/>
            <person name="Adney W.S."/>
            <person name="Xu X.C."/>
            <person name="Lapidus A."/>
            <person name="Parales R.E."/>
            <person name="Detter C."/>
            <person name="Pujic P."/>
            <person name="Bruce D."/>
            <person name="Lavire C."/>
            <person name="Challacombe J.F."/>
            <person name="Brettin T.S."/>
            <person name="Berry A.M."/>
        </authorList>
    </citation>
    <scope>NUCLEOTIDE SEQUENCE [LARGE SCALE GENOMIC DNA]</scope>
    <source>
        <strain evidence="12">ATCC 43068 / DSM 8971 / 11B</strain>
    </source>
</reference>
<evidence type="ECO:0000313" key="12">
    <source>
        <dbReference type="Proteomes" id="UP000008221"/>
    </source>
</evidence>
<dbReference type="Gene3D" id="1.20.1560.10">
    <property type="entry name" value="ABC transporter type 1, transmembrane domain"/>
    <property type="match status" value="1"/>
</dbReference>
<dbReference type="GO" id="GO:0005524">
    <property type="term" value="F:ATP binding"/>
    <property type="evidence" value="ECO:0007669"/>
    <property type="project" value="UniProtKB-KW"/>
</dbReference>
<evidence type="ECO:0000313" key="11">
    <source>
        <dbReference type="EMBL" id="ABK52371.1"/>
    </source>
</evidence>
<feature type="transmembrane region" description="Helical" evidence="8">
    <location>
        <begin position="258"/>
        <end position="279"/>
    </location>
</feature>